<gene>
    <name evidence="1" type="ORF">L6452_14481</name>
</gene>
<accession>A0ACB9CLL7</accession>
<reference evidence="2" key="1">
    <citation type="journal article" date="2022" name="Mol. Ecol. Resour.">
        <title>The genomes of chicory, endive, great burdock and yacon provide insights into Asteraceae palaeo-polyploidization history and plant inulin production.</title>
        <authorList>
            <person name="Fan W."/>
            <person name="Wang S."/>
            <person name="Wang H."/>
            <person name="Wang A."/>
            <person name="Jiang F."/>
            <person name="Liu H."/>
            <person name="Zhao H."/>
            <person name="Xu D."/>
            <person name="Zhang Y."/>
        </authorList>
    </citation>
    <scope>NUCLEOTIDE SEQUENCE [LARGE SCALE GENOMIC DNA]</scope>
    <source>
        <strain evidence="2">cv. Niubang</strain>
    </source>
</reference>
<dbReference type="Proteomes" id="UP001055879">
    <property type="component" value="Linkage Group LG04"/>
</dbReference>
<reference evidence="1 2" key="2">
    <citation type="journal article" date="2022" name="Mol. Ecol. Resour.">
        <title>The genomes of chicory, endive, great burdock and yacon provide insights into Asteraceae paleo-polyploidization history and plant inulin production.</title>
        <authorList>
            <person name="Fan W."/>
            <person name="Wang S."/>
            <person name="Wang H."/>
            <person name="Wang A."/>
            <person name="Jiang F."/>
            <person name="Liu H."/>
            <person name="Zhao H."/>
            <person name="Xu D."/>
            <person name="Zhang Y."/>
        </authorList>
    </citation>
    <scope>NUCLEOTIDE SEQUENCE [LARGE SCALE GENOMIC DNA]</scope>
    <source>
        <strain evidence="2">cv. Niubang</strain>
    </source>
</reference>
<sequence>MFYSHQLLARKAPLGQIWMAATMHAKINRRKLDKLNIINICEEILNPSVPMALRLSGILMGGVVIVYERKVKLLYEDVTRLLVEINEAWKVKAVRDPTILPKGKSQAKFEAVTLPENQPADLGEIEQPLQFSNSDTLMGFQKNSYFAMKLDSIDEPYVSHNPSETDLPQDHHQADVADITLCELYDSYQADAGLFRQFERFDIEEDEETQVNFPSHGHTDIPSSLVPSPPLQDEAQIPDEIHEQHPGDHANHQSDDGKAQDSPQRPRPPIRRARKPPAPVMDYEQTIIPGQMYQSWLQKTSDIVSRRGRKRKHLGSLRSMKMARLMDLPPVALVCGLLTNGNRDIYYPLPLLKLWMRSTQPSHDSPSGKTSPPHPPAPSSSSPPERNDYDEQTRFPFEEEHSGVGSGSLGVSIEKPRENVIEMPSEILMEELRANLMNHEISGTVAEADLMVTPSNSGGEVRSIPSSGSGHGFGSYGLDVNSGRSNKKRLLSSSRRSGSSLEPVAEEVSWDHPDPNFKLARLSENDLLVETGGATQTQKVPPPDPPVEKLTDSIRMQLKMHFDTPGSGETESLNQLALGLNRIKAACLFYQTCVLASRDFIRVEQKVPYGNILIRRDHCAFTSHLSQLGLHQTNNTAPTAKSKMVKEDDPISQVDEDDKESSNGGEEEEEEDDFDEDEDEDEEEEEEEEQQQQQQLPVTSEARMRAERARMEGIFHRISSERVPLRVHDVLIKGNNKTKESLIEAEVEALKNATSIQELLQAATIANARLQKLDIFDSVNITLDSGPPELPGTSNVIVQVVESKNPLTGDIGIFTKPEARSWSLEGSLKLKNLFGYGDLWDGSLSYGWDQTSEVSAGVSLPRFMRLFTPVMARVSLLSQDWLKFSSYKEQALGLSLGLLSTKNHDLAYNISWRTLTDPSQMASKSIRRQLEHGLLSHMKYTFKIDRRNSPLRPTRGFAFVSTSQLGGIFPDYRSLRFIRQEVDLRYALPLGFAGAALNFGVAGGVLFPWGSGFLNTPASLPDRFFLGGNSSPVCTLGGPTSLLGFKTRGVGPSEPKRQVKTNSEDTNSDTSERDFLGGDLAVTAFADLSFDLPLKVLRDSNIHAHAFACAGSLTKLTENAFRDFSFQKYRDSFRSSAGFGLIVPTKLFRMEVNYCYIVRQHEEDRAKTGVQFSFSSPL</sequence>
<keyword evidence="2" id="KW-1185">Reference proteome</keyword>
<proteinExistence type="predicted"/>
<name>A0ACB9CLL7_ARCLA</name>
<evidence type="ECO:0000313" key="2">
    <source>
        <dbReference type="Proteomes" id="UP001055879"/>
    </source>
</evidence>
<organism evidence="1 2">
    <name type="scientific">Arctium lappa</name>
    <name type="common">Greater burdock</name>
    <name type="synonym">Lappa major</name>
    <dbReference type="NCBI Taxonomy" id="4217"/>
    <lineage>
        <taxon>Eukaryota</taxon>
        <taxon>Viridiplantae</taxon>
        <taxon>Streptophyta</taxon>
        <taxon>Embryophyta</taxon>
        <taxon>Tracheophyta</taxon>
        <taxon>Spermatophyta</taxon>
        <taxon>Magnoliopsida</taxon>
        <taxon>eudicotyledons</taxon>
        <taxon>Gunneridae</taxon>
        <taxon>Pentapetalae</taxon>
        <taxon>asterids</taxon>
        <taxon>campanulids</taxon>
        <taxon>Asterales</taxon>
        <taxon>Asteraceae</taxon>
        <taxon>Carduoideae</taxon>
        <taxon>Cardueae</taxon>
        <taxon>Arctiinae</taxon>
        <taxon>Arctium</taxon>
    </lineage>
</organism>
<dbReference type="EMBL" id="CM042050">
    <property type="protein sequence ID" value="KAI3734997.1"/>
    <property type="molecule type" value="Genomic_DNA"/>
</dbReference>
<evidence type="ECO:0000313" key="1">
    <source>
        <dbReference type="EMBL" id="KAI3734997.1"/>
    </source>
</evidence>
<comment type="caution">
    <text evidence="1">The sequence shown here is derived from an EMBL/GenBank/DDBJ whole genome shotgun (WGS) entry which is preliminary data.</text>
</comment>
<protein>
    <submittedName>
        <fullName evidence="1">Uncharacterized protein</fullName>
    </submittedName>
</protein>